<proteinExistence type="inferred from homology"/>
<dbReference type="InterPro" id="IPR016130">
    <property type="entry name" value="Tyr_Pase_AS"/>
</dbReference>
<dbReference type="Pfam" id="PF22785">
    <property type="entry name" value="Tc-R-P"/>
    <property type="match status" value="1"/>
</dbReference>
<dbReference type="Pfam" id="PF14671">
    <property type="entry name" value="DSPn"/>
    <property type="match status" value="1"/>
</dbReference>
<dbReference type="InterPro" id="IPR000387">
    <property type="entry name" value="Tyr_Pase_dom"/>
</dbReference>
<name>A0A1V9YSV7_ACHHY</name>
<evidence type="ECO:0000256" key="4">
    <source>
        <dbReference type="ARBA" id="ARBA00022912"/>
    </source>
</evidence>
<dbReference type="InterPro" id="IPR029260">
    <property type="entry name" value="DSPn"/>
</dbReference>
<sequence length="304" mass="33972">MSTRIPLLDGALCYVAYEAPLPVAPGIAYVHPNFHYANYFEDFGPFHLADTFAFCDDLSAALILAKAESQVVYACTRHGLEEQANMVCLLGCWAVLKLGHSPKEALQPFHHLDLPCFHDATEDLCAFELSILNVVEGFAKALNAQFVNRHTFSIPDYLYYEKVEHGDLNWISPKFLAFAGPKDDLTEPTTIAHLPQFFIPYFKRHNITLVVRLNDKLYDERIFRTAGINHINLPFPDGSNPSENVLEAFFTACDTTSGVVAVHCKAGLGRTGTCIAAFLMQRHGFTAKEAIGWLRYKLPRTEAS</sequence>
<dbReference type="EC" id="3.1.3.48" evidence="2"/>
<dbReference type="PROSITE" id="PS00383">
    <property type="entry name" value="TYR_PHOSPHATASE_1"/>
    <property type="match status" value="1"/>
</dbReference>
<evidence type="ECO:0000256" key="2">
    <source>
        <dbReference type="ARBA" id="ARBA00013064"/>
    </source>
</evidence>
<accession>A0A1V9YSV7</accession>
<dbReference type="OrthoDB" id="266663at2759"/>
<dbReference type="EMBL" id="JNBR01001101">
    <property type="protein sequence ID" value="OQR88757.1"/>
    <property type="molecule type" value="Genomic_DNA"/>
</dbReference>
<dbReference type="Gene3D" id="3.90.190.10">
    <property type="entry name" value="Protein tyrosine phosphatase superfamily"/>
    <property type="match status" value="2"/>
</dbReference>
<dbReference type="PANTHER" id="PTHR23339">
    <property type="entry name" value="TYROSINE SPECIFIC PROTEIN PHOSPHATASE AND DUAL SPECIFICITY PROTEIN PHOSPHATASE"/>
    <property type="match status" value="1"/>
</dbReference>
<evidence type="ECO:0000313" key="8">
    <source>
        <dbReference type="Proteomes" id="UP000243579"/>
    </source>
</evidence>
<dbReference type="Proteomes" id="UP000243579">
    <property type="component" value="Unassembled WGS sequence"/>
</dbReference>
<dbReference type="AlphaFoldDB" id="A0A1V9YSV7"/>
<keyword evidence="3" id="KW-0378">Hydrolase</keyword>
<dbReference type="PROSITE" id="PS50054">
    <property type="entry name" value="TYR_PHOSPHATASE_DUAL"/>
    <property type="match status" value="1"/>
</dbReference>
<dbReference type="STRING" id="1202772.A0A1V9YSV7"/>
<dbReference type="FunFam" id="3.90.190.10:FF:000006">
    <property type="entry name" value="Dual specificity protein phosphatase CDC14B"/>
    <property type="match status" value="1"/>
</dbReference>
<dbReference type="GO" id="GO:0004725">
    <property type="term" value="F:protein tyrosine phosphatase activity"/>
    <property type="evidence" value="ECO:0007669"/>
    <property type="project" value="UniProtKB-EC"/>
</dbReference>
<evidence type="ECO:0000313" key="7">
    <source>
        <dbReference type="EMBL" id="OQR88757.1"/>
    </source>
</evidence>
<evidence type="ECO:0000259" key="5">
    <source>
        <dbReference type="PROSITE" id="PS50054"/>
    </source>
</evidence>
<feature type="domain" description="Tyrosine specific protein phosphatases" evidence="6">
    <location>
        <begin position="247"/>
        <end position="304"/>
    </location>
</feature>
<reference evidence="7 8" key="1">
    <citation type="journal article" date="2014" name="Genome Biol. Evol.">
        <title>The secreted proteins of Achlya hypogyna and Thraustotheca clavata identify the ancestral oomycete secretome and reveal gene acquisitions by horizontal gene transfer.</title>
        <authorList>
            <person name="Misner I."/>
            <person name="Blouin N."/>
            <person name="Leonard G."/>
            <person name="Richards T.A."/>
            <person name="Lane C.E."/>
        </authorList>
    </citation>
    <scope>NUCLEOTIDE SEQUENCE [LARGE SCALE GENOMIC DNA]</scope>
    <source>
        <strain evidence="7 8">ATCC 48635</strain>
    </source>
</reference>
<evidence type="ECO:0000256" key="3">
    <source>
        <dbReference type="ARBA" id="ARBA00022801"/>
    </source>
</evidence>
<dbReference type="SUPFAM" id="SSF52799">
    <property type="entry name" value="(Phosphotyrosine protein) phosphatases II"/>
    <property type="match status" value="2"/>
</dbReference>
<protein>
    <recommendedName>
        <fullName evidence="2">protein-tyrosine-phosphatase</fullName>
        <ecNumber evidence="2">3.1.3.48</ecNumber>
    </recommendedName>
</protein>
<evidence type="ECO:0000256" key="1">
    <source>
        <dbReference type="ARBA" id="ARBA00007315"/>
    </source>
</evidence>
<dbReference type="InterPro" id="IPR020422">
    <property type="entry name" value="TYR_PHOSPHATASE_DUAL_dom"/>
</dbReference>
<dbReference type="PROSITE" id="PS50056">
    <property type="entry name" value="TYR_PHOSPHATASE_2"/>
    <property type="match status" value="1"/>
</dbReference>
<feature type="domain" description="Tyrosine-protein phosphatase" evidence="5">
    <location>
        <begin position="166"/>
        <end position="304"/>
    </location>
</feature>
<evidence type="ECO:0000259" key="6">
    <source>
        <dbReference type="PROSITE" id="PS50056"/>
    </source>
</evidence>
<keyword evidence="8" id="KW-1185">Reference proteome</keyword>
<dbReference type="InterPro" id="IPR050561">
    <property type="entry name" value="PTP"/>
</dbReference>
<gene>
    <name evidence="7" type="ORF">ACHHYP_06649</name>
</gene>
<organism evidence="7 8">
    <name type="scientific">Achlya hypogyna</name>
    <name type="common">Oomycete</name>
    <name type="synonym">Protoachlya hypogyna</name>
    <dbReference type="NCBI Taxonomy" id="1202772"/>
    <lineage>
        <taxon>Eukaryota</taxon>
        <taxon>Sar</taxon>
        <taxon>Stramenopiles</taxon>
        <taxon>Oomycota</taxon>
        <taxon>Saprolegniomycetes</taxon>
        <taxon>Saprolegniales</taxon>
        <taxon>Achlyaceae</taxon>
        <taxon>Achlya</taxon>
    </lineage>
</organism>
<dbReference type="InterPro" id="IPR029021">
    <property type="entry name" value="Prot-tyrosine_phosphatase-like"/>
</dbReference>
<comment type="caution">
    <text evidence="7">The sequence shown here is derived from an EMBL/GenBank/DDBJ whole genome shotgun (WGS) entry which is preliminary data.</text>
</comment>
<keyword evidence="4" id="KW-0904">Protein phosphatase</keyword>
<dbReference type="CDD" id="cd17657">
    <property type="entry name" value="CDC14_N"/>
    <property type="match status" value="1"/>
</dbReference>
<comment type="similarity">
    <text evidence="1">Belongs to the protein-tyrosine phosphatase family. Non-receptor class CDC14 subfamily.</text>
</comment>